<sequence length="342" mass="39024">MSIRNLKDGSKKPWICECYPQGRGGKRVRKKFATKGEAKAFELFTMKEVDDKPWLGKKADHRRLQDLLDTWWDTHGHTVKTGKNTYVVLAKTVQMLGNPLARLFTAQDYLQYRASRVSHHPSRPDIIISAATHNIELKTLRAMFNKLIKYGQWTQPNPLLSIELVKSSERELAFLTKEQISDVLEKVRQDNSPSAKQIYVACKICLATGARISEALNLKRSQVNQYKLLFTETKGKKNRSVPISCSLYDEIVEVAISGHAIFDVRYYAAWECVKRALPEHVPSGQATHVLRHTFASHFMMNGGDILVLQRILGHKKIEQTMAYAHFSPDHLMQAVQLNPLEN</sequence>
<organism evidence="4 5">
    <name type="scientific">Vibrio genomosp. F10 str. ZF-129</name>
    <dbReference type="NCBI Taxonomy" id="1187848"/>
    <lineage>
        <taxon>Bacteria</taxon>
        <taxon>Pseudomonadati</taxon>
        <taxon>Pseudomonadota</taxon>
        <taxon>Gammaproteobacteria</taxon>
        <taxon>Vibrionales</taxon>
        <taxon>Vibrionaceae</taxon>
        <taxon>Vibrio</taxon>
    </lineage>
</organism>
<name>A0A1E5BAH9_9VIBR</name>
<dbReference type="OrthoDB" id="9795573at2"/>
<keyword evidence="1" id="KW-0229">DNA integration</keyword>
<dbReference type="PANTHER" id="PTHR30349:SF93">
    <property type="entry name" value="FELS-2 PROPHAGE PROTEIN"/>
    <property type="match status" value="1"/>
</dbReference>
<accession>A0A1E5BAH9</accession>
<dbReference type="Proteomes" id="UP000094741">
    <property type="component" value="Unassembled WGS sequence"/>
</dbReference>
<evidence type="ECO:0000313" key="4">
    <source>
        <dbReference type="EMBL" id="OEE30894.1"/>
    </source>
</evidence>
<dbReference type="GO" id="GO:0006310">
    <property type="term" value="P:DNA recombination"/>
    <property type="evidence" value="ECO:0007669"/>
    <property type="project" value="UniProtKB-KW"/>
</dbReference>
<dbReference type="AlphaFoldDB" id="A0A1E5BAH9"/>
<comment type="caution">
    <text evidence="4">The sequence shown here is derived from an EMBL/GenBank/DDBJ whole genome shotgun (WGS) entry which is preliminary data.</text>
</comment>
<dbReference type="Gene3D" id="1.10.443.10">
    <property type="entry name" value="Intergrase catalytic core"/>
    <property type="match status" value="1"/>
</dbReference>
<dbReference type="InterPro" id="IPR013762">
    <property type="entry name" value="Integrase-like_cat_sf"/>
</dbReference>
<dbReference type="PANTHER" id="PTHR30349">
    <property type="entry name" value="PHAGE INTEGRASE-RELATED"/>
    <property type="match status" value="1"/>
</dbReference>
<dbReference type="GO" id="GO:0003677">
    <property type="term" value="F:DNA binding"/>
    <property type="evidence" value="ECO:0007669"/>
    <property type="project" value="InterPro"/>
</dbReference>
<keyword evidence="2" id="KW-0233">DNA recombination</keyword>
<evidence type="ECO:0000313" key="5">
    <source>
        <dbReference type="Proteomes" id="UP000094741"/>
    </source>
</evidence>
<dbReference type="InterPro" id="IPR002104">
    <property type="entry name" value="Integrase_catalytic"/>
</dbReference>
<dbReference type="Pfam" id="PF24624">
    <property type="entry name" value="Int_N"/>
    <property type="match status" value="1"/>
</dbReference>
<protein>
    <submittedName>
        <fullName evidence="4">Integrase</fullName>
    </submittedName>
</protein>
<dbReference type="InterPro" id="IPR011010">
    <property type="entry name" value="DNA_brk_join_enz"/>
</dbReference>
<evidence type="ECO:0000256" key="2">
    <source>
        <dbReference type="ARBA" id="ARBA00023172"/>
    </source>
</evidence>
<proteinExistence type="predicted"/>
<reference evidence="4 5" key="1">
    <citation type="journal article" date="2012" name="Science">
        <title>Ecological populations of bacteria act as socially cohesive units of antibiotic production and resistance.</title>
        <authorList>
            <person name="Cordero O.X."/>
            <person name="Wildschutte H."/>
            <person name="Kirkup B."/>
            <person name="Proehl S."/>
            <person name="Ngo L."/>
            <person name="Hussain F."/>
            <person name="Le Roux F."/>
            <person name="Mincer T."/>
            <person name="Polz M.F."/>
        </authorList>
    </citation>
    <scope>NUCLEOTIDE SEQUENCE [LARGE SCALE GENOMIC DNA]</scope>
    <source>
        <strain evidence="4 5">ZF-129</strain>
    </source>
</reference>
<dbReference type="STRING" id="1187848.A1QO_15640"/>
<dbReference type="EMBL" id="AJYQ02000137">
    <property type="protein sequence ID" value="OEE30894.1"/>
    <property type="molecule type" value="Genomic_DNA"/>
</dbReference>
<dbReference type="eggNOG" id="COG0582">
    <property type="taxonomic scope" value="Bacteria"/>
</dbReference>
<gene>
    <name evidence="4" type="ORF">A1QO_15640</name>
</gene>
<evidence type="ECO:0000259" key="3">
    <source>
        <dbReference type="PROSITE" id="PS51898"/>
    </source>
</evidence>
<evidence type="ECO:0000256" key="1">
    <source>
        <dbReference type="ARBA" id="ARBA00022908"/>
    </source>
</evidence>
<dbReference type="RefSeq" id="WP_026027104.1">
    <property type="nucleotide sequence ID" value="NZ_AJYQ02000137.1"/>
</dbReference>
<dbReference type="InterPro" id="IPR050090">
    <property type="entry name" value="Tyrosine_recombinase_XerCD"/>
</dbReference>
<feature type="domain" description="Tyr recombinase" evidence="3">
    <location>
        <begin position="170"/>
        <end position="336"/>
    </location>
</feature>
<dbReference type="InterPro" id="IPR057084">
    <property type="entry name" value="Int_N"/>
</dbReference>
<dbReference type="Pfam" id="PF00589">
    <property type="entry name" value="Phage_integrase"/>
    <property type="match status" value="1"/>
</dbReference>
<dbReference type="CDD" id="cd00796">
    <property type="entry name" value="INT_Rci_Hp1_C"/>
    <property type="match status" value="1"/>
</dbReference>
<dbReference type="PROSITE" id="PS51898">
    <property type="entry name" value="TYR_RECOMBINASE"/>
    <property type="match status" value="1"/>
</dbReference>
<dbReference type="SUPFAM" id="SSF56349">
    <property type="entry name" value="DNA breaking-rejoining enzymes"/>
    <property type="match status" value="1"/>
</dbReference>
<dbReference type="GO" id="GO:0015074">
    <property type="term" value="P:DNA integration"/>
    <property type="evidence" value="ECO:0007669"/>
    <property type="project" value="UniProtKB-KW"/>
</dbReference>